<dbReference type="KEGG" id="egu:105050877"/>
<dbReference type="RefSeq" id="XP_029122152.1">
    <property type="nucleotide sequence ID" value="XM_029266319.1"/>
</dbReference>
<dbReference type="Proteomes" id="UP000504607">
    <property type="component" value="Chromosome 8"/>
</dbReference>
<dbReference type="PANTHER" id="PTHR21450:SF3">
    <property type="entry name" value="DUF630 FAMILY PROTEIN (DUF630 AND DUF632)"/>
    <property type="match status" value="1"/>
</dbReference>
<feature type="region of interest" description="Disordered" evidence="1">
    <location>
        <begin position="214"/>
        <end position="272"/>
    </location>
</feature>
<dbReference type="OrthoDB" id="663995at2759"/>
<feature type="domain" description="DUF630" evidence="3">
    <location>
        <begin position="1"/>
        <end position="58"/>
    </location>
</feature>
<dbReference type="PANTHER" id="PTHR21450">
    <property type="entry name" value="PROTEIN ALTERED PHOSPHATE STARVATION RESPONSE 1"/>
    <property type="match status" value="1"/>
</dbReference>
<name>A0A8N4F1J7_ELAGV</name>
<evidence type="ECO:0000313" key="5">
    <source>
        <dbReference type="RefSeq" id="XP_029122152.1"/>
    </source>
</evidence>
<keyword evidence="4" id="KW-1185">Reference proteome</keyword>
<feature type="compositionally biased region" description="Basic and acidic residues" evidence="1">
    <location>
        <begin position="237"/>
        <end position="264"/>
    </location>
</feature>
<dbReference type="InterPro" id="IPR006867">
    <property type="entry name" value="DUF632"/>
</dbReference>
<reference evidence="5" key="1">
    <citation type="submission" date="2025-08" db="UniProtKB">
        <authorList>
            <consortium name="RefSeq"/>
        </authorList>
    </citation>
    <scope>IDENTIFICATION</scope>
</reference>
<gene>
    <name evidence="5" type="primary">LOC105050877</name>
</gene>
<dbReference type="GeneID" id="105050877"/>
<protein>
    <submittedName>
        <fullName evidence="5">Nitrate regulatory gene2 protein</fullName>
    </submittedName>
</protein>
<dbReference type="InterPro" id="IPR006868">
    <property type="entry name" value="DUF630"/>
</dbReference>
<evidence type="ECO:0000259" key="3">
    <source>
        <dbReference type="Pfam" id="PF04783"/>
    </source>
</evidence>
<dbReference type="AlphaFoldDB" id="A0A8N4F1J7"/>
<evidence type="ECO:0000259" key="2">
    <source>
        <dbReference type="Pfam" id="PF04782"/>
    </source>
</evidence>
<dbReference type="Pfam" id="PF04783">
    <property type="entry name" value="DUF630"/>
    <property type="match status" value="1"/>
</dbReference>
<dbReference type="Pfam" id="PF04782">
    <property type="entry name" value="DUF632"/>
    <property type="match status" value="1"/>
</dbReference>
<feature type="compositionally biased region" description="Acidic residues" evidence="1">
    <location>
        <begin position="217"/>
        <end position="236"/>
    </location>
</feature>
<sequence length="731" mass="80862">MGCYTSRLEDEEAVQLCKDRRNLIKQAVEQRIRFASAHVAYIQSLKQVSLALHNFVNRDGHDDFFDSYTTPPFTPVKRLSPKIIGIQLKSSSLAPNQSEKSSIHVAKFLRSGGNSSVSVEEWPESPETVRIDSYYAADHNEIDGFFAKQASPVSSFFPSSYGGPSYIPSSPQNSQWDFFWNPFSSVDTYGYPYRSSFDRMVGDDENAGCRQVREEEGIPELEEGIRGEEEEEEEEGKELMEGEIKDERSKDDSNRARVTVKSDDPPEGNIKSNTIHKVKELQSESVKSVEVSEAPKALKLEVTREEEVVENRASAEEQTPGFTVYLNRRPTSMAEVMKDIENQFVRICDSAHEVSVMLEASRAQCSSSSRELAVRTMNPVASFRSASSYSSSSRFFHASTGSRNDGYESSSDYSGETCMISGSHQSTLDRLYAWEKKLYEEVKAGERIRIAYEKKCLQLRNQDVNGEEPSAVYKTRVTIRDLHSQLKVSIHSVESVSKRIEILRDEELHPQLKELIQGLARMWRTMADCHRIQKRTLDEAKLLLLSSYSAAAAAAKPSEAVRAVRSAAAVEAELRNWRSCLEAWIAAQRAYARALAGWALRCDGSGGVAAQSPRGERPSSAGGAPPAFGVCLQWLRVLESVSEAQVLDGLDFFAAGMGSVSGAQRRSGEGEEGAGEVEVEGGPWMTPEKVVEIAGMVLCAGISVAVGSLTEFALRSVEGYEALVKRCGEGL</sequence>
<evidence type="ECO:0000256" key="1">
    <source>
        <dbReference type="SAM" id="MobiDB-lite"/>
    </source>
</evidence>
<proteinExistence type="predicted"/>
<organism evidence="4 5">
    <name type="scientific">Elaeis guineensis var. tenera</name>
    <name type="common">Oil palm</name>
    <dbReference type="NCBI Taxonomy" id="51953"/>
    <lineage>
        <taxon>Eukaryota</taxon>
        <taxon>Viridiplantae</taxon>
        <taxon>Streptophyta</taxon>
        <taxon>Embryophyta</taxon>
        <taxon>Tracheophyta</taxon>
        <taxon>Spermatophyta</taxon>
        <taxon>Magnoliopsida</taxon>
        <taxon>Liliopsida</taxon>
        <taxon>Arecaceae</taxon>
        <taxon>Arecoideae</taxon>
        <taxon>Cocoseae</taxon>
        <taxon>Elaeidinae</taxon>
        <taxon>Elaeis</taxon>
    </lineage>
</organism>
<feature type="domain" description="DUF632" evidence="2">
    <location>
        <begin position="333"/>
        <end position="657"/>
    </location>
</feature>
<evidence type="ECO:0000313" key="4">
    <source>
        <dbReference type="Proteomes" id="UP000504607"/>
    </source>
</evidence>
<accession>A0A8N4F1J7</accession>